<dbReference type="CDD" id="cd12148">
    <property type="entry name" value="fungal_TF_MHR"/>
    <property type="match status" value="1"/>
</dbReference>
<feature type="domain" description="Zn(2)-C6 fungal-type" evidence="6">
    <location>
        <begin position="15"/>
        <end position="45"/>
    </location>
</feature>
<dbReference type="InterPro" id="IPR007219">
    <property type="entry name" value="XnlR_reg_dom"/>
</dbReference>
<dbReference type="eggNOG" id="ENOG502SK3B">
    <property type="taxonomic scope" value="Eukaryota"/>
</dbReference>
<dbReference type="GO" id="GO:0005634">
    <property type="term" value="C:nucleus"/>
    <property type="evidence" value="ECO:0007669"/>
    <property type="project" value="UniProtKB-SubCell"/>
</dbReference>
<protein>
    <recommendedName>
        <fullName evidence="6">Zn(2)-C6 fungal-type domain-containing protein</fullName>
    </recommendedName>
</protein>
<dbReference type="GO" id="GO:0008270">
    <property type="term" value="F:zinc ion binding"/>
    <property type="evidence" value="ECO:0007669"/>
    <property type="project" value="InterPro"/>
</dbReference>
<dbReference type="OMA" id="MSARWVS"/>
<evidence type="ECO:0000313" key="8">
    <source>
        <dbReference type="Proteomes" id="UP000005206"/>
    </source>
</evidence>
<dbReference type="Gene3D" id="4.10.240.10">
    <property type="entry name" value="Zn(2)-C6 fungal-type DNA-binding domain"/>
    <property type="match status" value="1"/>
</dbReference>
<dbReference type="GO" id="GO:0003677">
    <property type="term" value="F:DNA binding"/>
    <property type="evidence" value="ECO:0007669"/>
    <property type="project" value="InterPro"/>
</dbReference>
<evidence type="ECO:0000256" key="2">
    <source>
        <dbReference type="ARBA" id="ARBA00022723"/>
    </source>
</evidence>
<dbReference type="InParanoid" id="C7Z3K5"/>
<keyword evidence="4" id="KW-0804">Transcription</keyword>
<dbReference type="SUPFAM" id="SSF57701">
    <property type="entry name" value="Zn2/Cys6 DNA-binding domain"/>
    <property type="match status" value="1"/>
</dbReference>
<dbReference type="Pfam" id="PF00172">
    <property type="entry name" value="Zn_clus"/>
    <property type="match status" value="1"/>
</dbReference>
<dbReference type="CDD" id="cd00067">
    <property type="entry name" value="GAL4"/>
    <property type="match status" value="1"/>
</dbReference>
<comment type="subcellular location">
    <subcellularLocation>
        <location evidence="1">Nucleus</location>
    </subcellularLocation>
</comment>
<dbReference type="GO" id="GO:0006351">
    <property type="term" value="P:DNA-templated transcription"/>
    <property type="evidence" value="ECO:0007669"/>
    <property type="project" value="InterPro"/>
</dbReference>
<dbReference type="KEGG" id="nhe:NECHADRAFT_46276"/>
<keyword evidence="2" id="KW-0479">Metal-binding</keyword>
<evidence type="ECO:0000256" key="3">
    <source>
        <dbReference type="ARBA" id="ARBA00023015"/>
    </source>
</evidence>
<dbReference type="HOGENOM" id="CLU_009941_0_0_1"/>
<gene>
    <name evidence="7" type="ORF">NECHADRAFT_46276</name>
</gene>
<keyword evidence="8" id="KW-1185">Reference proteome</keyword>
<keyword evidence="5" id="KW-0539">Nucleus</keyword>
<organism evidence="7 8">
    <name type="scientific">Fusarium vanettenii (strain ATCC MYA-4622 / CBS 123669 / FGSC 9596 / NRRL 45880 / 77-13-4)</name>
    <name type="common">Fusarium solani subsp. pisi</name>
    <dbReference type="NCBI Taxonomy" id="660122"/>
    <lineage>
        <taxon>Eukaryota</taxon>
        <taxon>Fungi</taxon>
        <taxon>Dikarya</taxon>
        <taxon>Ascomycota</taxon>
        <taxon>Pezizomycotina</taxon>
        <taxon>Sordariomycetes</taxon>
        <taxon>Hypocreomycetidae</taxon>
        <taxon>Hypocreales</taxon>
        <taxon>Nectriaceae</taxon>
        <taxon>Fusarium</taxon>
        <taxon>Fusarium solani species complex</taxon>
        <taxon>Fusarium vanettenii</taxon>
    </lineage>
</organism>
<dbReference type="InterPro" id="IPR036864">
    <property type="entry name" value="Zn2-C6_fun-type_DNA-bd_sf"/>
</dbReference>
<dbReference type="PROSITE" id="PS00463">
    <property type="entry name" value="ZN2_CY6_FUNGAL_1"/>
    <property type="match status" value="1"/>
</dbReference>
<dbReference type="GeneID" id="9675280"/>
<dbReference type="RefSeq" id="XP_003047039.1">
    <property type="nucleotide sequence ID" value="XM_003046993.1"/>
</dbReference>
<sequence length="681" mass="76582">MDSAYDPSSEAELPSCGGCRKRKLKCSRQKPACSNCERLQTTCVYEARRAKPGLKSGAVEGLNQRLGMASCYATVALDLRRNRKKPRRGYDVIDEALDELIDVYFSHVQPWIPMINMRDFRTRAQSNKDQVKVILQAMAVATLRYLEPGGEPLSPEFVKNETCSLRRTVLLDALDGLTVENLQALIIIAFTDIGDGNLDKAWPIIGSLTRTVEYMELSVEAEDRHQRPAVLPSATCLPPPLKWVEEEERRRVFWNIFILDRWNTSLTAADVCRRLPICGGKWFEDEPAVTPYFGIWDRSRAKIGNSITFLPGHYPSPSHSTGAEANDAEPSSHAQKSSATVDMSMVGAFAYYVESIESLSQITTYFLQTKIDFNNRQEVSSWLTRFKELDLRLVHWKMYLPQQWKDSGISRETMPGVMDPNMTVANATHNISLILLHQRIAYPDAELNGIRLPSLCSADTCYNAAMETANMTTKYLEGSSPRLPVSPQLGICAFVSGRVLLGKWPLVVQAELMMAVHWRYYKTALAEEYIVLVDNLKEMSRRWHGHRMQDQQSCFFSQLSERLSNLYYEYQGAEEATPDSTGRPRQSIDVALGPRIPNPTNSYQPCPQANVASQFSALVPSVSVGQGNQWRAADSISPSSARADELSAISQILMDNDFLEMDRIISFEDMMAAGDLQHTVL</sequence>
<evidence type="ECO:0000256" key="4">
    <source>
        <dbReference type="ARBA" id="ARBA00023163"/>
    </source>
</evidence>
<evidence type="ECO:0000259" key="6">
    <source>
        <dbReference type="PROSITE" id="PS50048"/>
    </source>
</evidence>
<dbReference type="EMBL" id="GG698909">
    <property type="protein sequence ID" value="EEU41326.1"/>
    <property type="molecule type" value="Genomic_DNA"/>
</dbReference>
<dbReference type="InterPro" id="IPR001138">
    <property type="entry name" value="Zn2Cys6_DnaBD"/>
</dbReference>
<dbReference type="PROSITE" id="PS50048">
    <property type="entry name" value="ZN2_CY6_FUNGAL_2"/>
    <property type="match status" value="1"/>
</dbReference>
<dbReference type="Proteomes" id="UP000005206">
    <property type="component" value="Chromosome 8"/>
</dbReference>
<proteinExistence type="predicted"/>
<accession>C7Z3K5</accession>
<evidence type="ECO:0000256" key="5">
    <source>
        <dbReference type="ARBA" id="ARBA00023242"/>
    </source>
</evidence>
<dbReference type="PANTHER" id="PTHR47338">
    <property type="entry name" value="ZN(II)2CYS6 TRANSCRIPTION FACTOR (EUROFUNG)-RELATED"/>
    <property type="match status" value="1"/>
</dbReference>
<name>C7Z3K5_FUSV7</name>
<dbReference type="AlphaFoldDB" id="C7Z3K5"/>
<evidence type="ECO:0000256" key="1">
    <source>
        <dbReference type="ARBA" id="ARBA00004123"/>
    </source>
</evidence>
<reference evidence="7 8" key="1">
    <citation type="journal article" date="2009" name="PLoS Genet.">
        <title>The genome of Nectria haematococca: contribution of supernumerary chromosomes to gene expansion.</title>
        <authorList>
            <person name="Coleman J.J."/>
            <person name="Rounsley S.D."/>
            <person name="Rodriguez-Carres M."/>
            <person name="Kuo A."/>
            <person name="Wasmann C.C."/>
            <person name="Grimwood J."/>
            <person name="Schmutz J."/>
            <person name="Taga M."/>
            <person name="White G.J."/>
            <person name="Zhou S."/>
            <person name="Schwartz D.C."/>
            <person name="Freitag M."/>
            <person name="Ma L.J."/>
            <person name="Danchin E.G."/>
            <person name="Henrissat B."/>
            <person name="Coutinho P.M."/>
            <person name="Nelson D.R."/>
            <person name="Straney D."/>
            <person name="Napoli C.A."/>
            <person name="Barker B.M."/>
            <person name="Gribskov M."/>
            <person name="Rep M."/>
            <person name="Kroken S."/>
            <person name="Molnar I."/>
            <person name="Rensing C."/>
            <person name="Kennell J.C."/>
            <person name="Zamora J."/>
            <person name="Farman M.L."/>
            <person name="Selker E.U."/>
            <person name="Salamov A."/>
            <person name="Shapiro H."/>
            <person name="Pangilinan J."/>
            <person name="Lindquist E."/>
            <person name="Lamers C."/>
            <person name="Grigoriev I.V."/>
            <person name="Geiser D.M."/>
            <person name="Covert S.F."/>
            <person name="Temporini E."/>
            <person name="Vanetten H.D."/>
        </authorList>
    </citation>
    <scope>NUCLEOTIDE SEQUENCE [LARGE SCALE GENOMIC DNA]</scope>
    <source>
        <strain evidence="8">ATCC MYA-4622 / CBS 123669 / FGSC 9596 / NRRL 45880 / 77-13-4</strain>
    </source>
</reference>
<dbReference type="OrthoDB" id="4456959at2759"/>
<evidence type="ECO:0000313" key="7">
    <source>
        <dbReference type="EMBL" id="EEU41326.1"/>
    </source>
</evidence>
<dbReference type="VEuPathDB" id="FungiDB:NECHADRAFT_46276"/>
<dbReference type="Pfam" id="PF04082">
    <property type="entry name" value="Fungal_trans"/>
    <property type="match status" value="1"/>
</dbReference>
<keyword evidence="3" id="KW-0805">Transcription regulation</keyword>
<dbReference type="SMART" id="SM00066">
    <property type="entry name" value="GAL4"/>
    <property type="match status" value="1"/>
</dbReference>
<dbReference type="PANTHER" id="PTHR47338:SF23">
    <property type="entry name" value="ZN(II)2CYS6 TRANSCRIPTION FACTOR (EUROFUNG)"/>
    <property type="match status" value="1"/>
</dbReference>
<dbReference type="GO" id="GO:0000981">
    <property type="term" value="F:DNA-binding transcription factor activity, RNA polymerase II-specific"/>
    <property type="evidence" value="ECO:0007669"/>
    <property type="project" value="InterPro"/>
</dbReference>
<dbReference type="InterPro" id="IPR050815">
    <property type="entry name" value="TF_fung"/>
</dbReference>